<dbReference type="EMBL" id="VEVO01000011">
    <property type="protein sequence ID" value="KAF0034505.1"/>
    <property type="molecule type" value="Genomic_DNA"/>
</dbReference>
<sequence length="70" mass="8063">MHGKADSPQPNARRWLVAFPASNQKRGVEIFSMATSNAVSRNRLWRRAVRVKSVLGCPRSRMYSLYEEQL</sequence>
<protein>
    <submittedName>
        <fullName evidence="1">Uncharacterized protein</fullName>
    </submittedName>
</protein>
<organism evidence="1 2">
    <name type="scientific">Scophthalmus maximus</name>
    <name type="common">Turbot</name>
    <name type="synonym">Psetta maxima</name>
    <dbReference type="NCBI Taxonomy" id="52904"/>
    <lineage>
        <taxon>Eukaryota</taxon>
        <taxon>Metazoa</taxon>
        <taxon>Chordata</taxon>
        <taxon>Craniata</taxon>
        <taxon>Vertebrata</taxon>
        <taxon>Euteleostomi</taxon>
        <taxon>Actinopterygii</taxon>
        <taxon>Neopterygii</taxon>
        <taxon>Teleostei</taxon>
        <taxon>Neoteleostei</taxon>
        <taxon>Acanthomorphata</taxon>
        <taxon>Carangaria</taxon>
        <taxon>Pleuronectiformes</taxon>
        <taxon>Pleuronectoidei</taxon>
        <taxon>Scophthalmidae</taxon>
        <taxon>Scophthalmus</taxon>
    </lineage>
</organism>
<gene>
    <name evidence="1" type="ORF">F2P81_012263</name>
</gene>
<accession>A0A6A4SPI4</accession>
<name>A0A6A4SPI4_SCOMX</name>
<evidence type="ECO:0000313" key="2">
    <source>
        <dbReference type="Proteomes" id="UP000438429"/>
    </source>
</evidence>
<reference evidence="1 2" key="1">
    <citation type="submission" date="2019-06" db="EMBL/GenBank/DDBJ databases">
        <title>Draft genomes of female and male turbot (Scophthalmus maximus).</title>
        <authorList>
            <person name="Xu H."/>
            <person name="Xu X.-W."/>
            <person name="Shao C."/>
            <person name="Chen S."/>
        </authorList>
    </citation>
    <scope>NUCLEOTIDE SEQUENCE [LARGE SCALE GENOMIC DNA]</scope>
    <source>
        <strain evidence="1">Ysfricsl-2016a</strain>
        <tissue evidence="1">Blood</tissue>
    </source>
</reference>
<evidence type="ECO:0000313" key="1">
    <source>
        <dbReference type="EMBL" id="KAF0034505.1"/>
    </source>
</evidence>
<comment type="caution">
    <text evidence="1">The sequence shown here is derived from an EMBL/GenBank/DDBJ whole genome shotgun (WGS) entry which is preliminary data.</text>
</comment>
<dbReference type="AlphaFoldDB" id="A0A6A4SPI4"/>
<dbReference type="Proteomes" id="UP000438429">
    <property type="component" value="Unassembled WGS sequence"/>
</dbReference>
<proteinExistence type="predicted"/>